<sequence length="96" mass="10679">MSPAAAEEEGFDAFYRLEFARAVELAWLLTHARAVDAQDRLVSLPRDDADPVDGYLRDAIGVLPYRQRVVIVARYWGDWTETEIAGALGCRPEAGV</sequence>
<evidence type="ECO:0000256" key="4">
    <source>
        <dbReference type="ARBA" id="ARBA00023163"/>
    </source>
</evidence>
<dbReference type="AlphaFoldDB" id="A0A9W6S405"/>
<dbReference type="Proteomes" id="UP001165074">
    <property type="component" value="Unassembled WGS sequence"/>
</dbReference>
<evidence type="ECO:0000256" key="1">
    <source>
        <dbReference type="ARBA" id="ARBA00010641"/>
    </source>
</evidence>
<protein>
    <recommendedName>
        <fullName evidence="5">RNA polymerase sigma factor 70 region 4 type 2 domain-containing protein</fullName>
    </recommendedName>
</protein>
<dbReference type="InterPro" id="IPR013324">
    <property type="entry name" value="RNA_pol_sigma_r3/r4-like"/>
</dbReference>
<dbReference type="GO" id="GO:0006352">
    <property type="term" value="P:DNA-templated transcription initiation"/>
    <property type="evidence" value="ECO:0007669"/>
    <property type="project" value="InterPro"/>
</dbReference>
<keyword evidence="2" id="KW-0805">Transcription regulation</keyword>
<dbReference type="Pfam" id="PF08281">
    <property type="entry name" value="Sigma70_r4_2"/>
    <property type="match status" value="1"/>
</dbReference>
<accession>A0A9W6S405</accession>
<organism evidence="6 7">
    <name type="scientific">Actinoallomurus iriomotensis</name>
    <dbReference type="NCBI Taxonomy" id="478107"/>
    <lineage>
        <taxon>Bacteria</taxon>
        <taxon>Bacillati</taxon>
        <taxon>Actinomycetota</taxon>
        <taxon>Actinomycetes</taxon>
        <taxon>Streptosporangiales</taxon>
        <taxon>Thermomonosporaceae</taxon>
        <taxon>Actinoallomurus</taxon>
    </lineage>
</organism>
<proteinExistence type="inferred from homology"/>
<dbReference type="GO" id="GO:0003677">
    <property type="term" value="F:DNA binding"/>
    <property type="evidence" value="ECO:0007669"/>
    <property type="project" value="InterPro"/>
</dbReference>
<evidence type="ECO:0000259" key="5">
    <source>
        <dbReference type="Pfam" id="PF08281"/>
    </source>
</evidence>
<dbReference type="InterPro" id="IPR013249">
    <property type="entry name" value="RNA_pol_sigma70_r4_t2"/>
</dbReference>
<keyword evidence="4" id="KW-0804">Transcription</keyword>
<reference evidence="6" key="1">
    <citation type="submission" date="2023-03" db="EMBL/GenBank/DDBJ databases">
        <title>Actinoallomurus iriomotensis NBRC 103684.</title>
        <authorList>
            <person name="Ichikawa N."/>
            <person name="Sato H."/>
            <person name="Tonouchi N."/>
        </authorList>
    </citation>
    <scope>NUCLEOTIDE SEQUENCE</scope>
    <source>
        <strain evidence="6">NBRC 103684</strain>
    </source>
</reference>
<dbReference type="Gene3D" id="1.10.10.10">
    <property type="entry name" value="Winged helix-like DNA-binding domain superfamily/Winged helix DNA-binding domain"/>
    <property type="match status" value="1"/>
</dbReference>
<dbReference type="EMBL" id="BSTK01000009">
    <property type="protein sequence ID" value="GLY88181.1"/>
    <property type="molecule type" value="Genomic_DNA"/>
</dbReference>
<gene>
    <name evidence="6" type="ORF">Airi02_061100</name>
</gene>
<evidence type="ECO:0000256" key="3">
    <source>
        <dbReference type="ARBA" id="ARBA00023082"/>
    </source>
</evidence>
<evidence type="ECO:0000313" key="7">
    <source>
        <dbReference type="Proteomes" id="UP001165074"/>
    </source>
</evidence>
<evidence type="ECO:0000256" key="2">
    <source>
        <dbReference type="ARBA" id="ARBA00023015"/>
    </source>
</evidence>
<feature type="domain" description="RNA polymerase sigma factor 70 region 4 type 2" evidence="5">
    <location>
        <begin position="55"/>
        <end position="92"/>
    </location>
</feature>
<dbReference type="SUPFAM" id="SSF88659">
    <property type="entry name" value="Sigma3 and sigma4 domains of RNA polymerase sigma factors"/>
    <property type="match status" value="1"/>
</dbReference>
<dbReference type="GO" id="GO:0016987">
    <property type="term" value="F:sigma factor activity"/>
    <property type="evidence" value="ECO:0007669"/>
    <property type="project" value="UniProtKB-KW"/>
</dbReference>
<dbReference type="InterPro" id="IPR036388">
    <property type="entry name" value="WH-like_DNA-bd_sf"/>
</dbReference>
<comment type="caution">
    <text evidence="6">The sequence shown here is derived from an EMBL/GenBank/DDBJ whole genome shotgun (WGS) entry which is preliminary data.</text>
</comment>
<keyword evidence="3" id="KW-0731">Sigma factor</keyword>
<evidence type="ECO:0000313" key="6">
    <source>
        <dbReference type="EMBL" id="GLY88181.1"/>
    </source>
</evidence>
<name>A0A9W6S405_9ACTN</name>
<keyword evidence="7" id="KW-1185">Reference proteome</keyword>
<comment type="similarity">
    <text evidence="1">Belongs to the sigma-70 factor family. ECF subfamily.</text>
</comment>